<dbReference type="EMBL" id="PVLF01000001">
    <property type="protein sequence ID" value="PRH83846.1"/>
    <property type="molecule type" value="Genomic_DNA"/>
</dbReference>
<dbReference type="GO" id="GO:0016787">
    <property type="term" value="F:hydrolase activity"/>
    <property type="evidence" value="ECO:0007669"/>
    <property type="project" value="UniProtKB-KW"/>
</dbReference>
<gene>
    <name evidence="2" type="ORF">C6N40_01515</name>
</gene>
<dbReference type="SMART" id="SM00855">
    <property type="entry name" value="PGAM"/>
    <property type="match status" value="1"/>
</dbReference>
<dbReference type="OrthoDB" id="280692at2"/>
<accession>A0A2P6MCZ2</accession>
<dbReference type="InterPro" id="IPR013078">
    <property type="entry name" value="His_Pase_superF_clade-1"/>
</dbReference>
<protein>
    <recommendedName>
        <fullName evidence="4">Histidine phosphatase family protein</fullName>
    </recommendedName>
</protein>
<dbReference type="InterPro" id="IPR051021">
    <property type="entry name" value="Mito_Ser/Thr_phosphatase"/>
</dbReference>
<evidence type="ECO:0000313" key="3">
    <source>
        <dbReference type="Proteomes" id="UP000241736"/>
    </source>
</evidence>
<proteinExistence type="predicted"/>
<comment type="caution">
    <text evidence="2">The sequence shown here is derived from an EMBL/GenBank/DDBJ whole genome shotgun (WGS) entry which is preliminary data.</text>
</comment>
<dbReference type="Gene3D" id="3.40.50.1240">
    <property type="entry name" value="Phosphoglycerate mutase-like"/>
    <property type="match status" value="1"/>
</dbReference>
<dbReference type="SUPFAM" id="SSF53254">
    <property type="entry name" value="Phosphoglycerate mutase-like"/>
    <property type="match status" value="1"/>
</dbReference>
<evidence type="ECO:0008006" key="4">
    <source>
        <dbReference type="Google" id="ProtNLM"/>
    </source>
</evidence>
<dbReference type="Pfam" id="PF00300">
    <property type="entry name" value="His_Phos_1"/>
    <property type="match status" value="1"/>
</dbReference>
<organism evidence="2 3">
    <name type="scientific">Arenimonas caeni</name>
    <dbReference type="NCBI Taxonomy" id="2058085"/>
    <lineage>
        <taxon>Bacteria</taxon>
        <taxon>Pseudomonadati</taxon>
        <taxon>Pseudomonadota</taxon>
        <taxon>Gammaproteobacteria</taxon>
        <taxon>Lysobacterales</taxon>
        <taxon>Lysobacteraceae</taxon>
        <taxon>Arenimonas</taxon>
    </lineage>
</organism>
<name>A0A2P6MCZ2_9GAMM</name>
<sequence length="231" mass="25363">MLPPVSLLLVRHGQASFGAADYDQLSDRGLEQSRRLGDWLADGGHRFEAVLVGGMRRHRQTAEGVRRAFEERGLPLPELHEDTGFAEFDHEAVFGAYLRGNADHPVVVASRSGRPQDIAAMLQAALLAWARDELPGLPESWSAFGERVHAAGERLQALAGSSEALVLTSGGVISRLAQMALDVPVERAVELNLSLRNSALSEFHPHAGRLRLGSWNALPHLHGQRELWTYY</sequence>
<dbReference type="PANTHER" id="PTHR20935">
    <property type="entry name" value="PHOSPHOGLYCERATE MUTASE-RELATED"/>
    <property type="match status" value="1"/>
</dbReference>
<keyword evidence="3" id="KW-1185">Reference proteome</keyword>
<dbReference type="CDD" id="cd07067">
    <property type="entry name" value="HP_PGM_like"/>
    <property type="match status" value="1"/>
</dbReference>
<dbReference type="PANTHER" id="PTHR20935:SF0">
    <property type="entry name" value="SERINE_THREONINE-PROTEIN PHOSPHATASE PGAM5, MITOCHONDRIAL"/>
    <property type="match status" value="1"/>
</dbReference>
<dbReference type="InterPro" id="IPR029033">
    <property type="entry name" value="His_PPase_superfam"/>
</dbReference>
<keyword evidence="1" id="KW-0378">Hydrolase</keyword>
<reference evidence="2 3" key="1">
    <citation type="submission" date="2018-03" db="EMBL/GenBank/DDBJ databases">
        <title>Arenimonas caeni sp. nov., isolated from activated sludge.</title>
        <authorList>
            <person name="Liu H."/>
        </authorList>
    </citation>
    <scope>NUCLEOTIDE SEQUENCE [LARGE SCALE GENOMIC DNA]</scope>
    <source>
        <strain evidence="3">z29</strain>
    </source>
</reference>
<dbReference type="AlphaFoldDB" id="A0A2P6MCZ2"/>
<evidence type="ECO:0000313" key="2">
    <source>
        <dbReference type="EMBL" id="PRH83846.1"/>
    </source>
</evidence>
<dbReference type="Proteomes" id="UP000241736">
    <property type="component" value="Unassembled WGS sequence"/>
</dbReference>
<evidence type="ECO:0000256" key="1">
    <source>
        <dbReference type="ARBA" id="ARBA00022801"/>
    </source>
</evidence>